<evidence type="ECO:0000313" key="3">
    <source>
        <dbReference type="Proteomes" id="UP001470230"/>
    </source>
</evidence>
<reference evidence="2 3" key="1">
    <citation type="submission" date="2024-04" db="EMBL/GenBank/DDBJ databases">
        <title>Tritrichomonas musculus Genome.</title>
        <authorList>
            <person name="Alves-Ferreira E."/>
            <person name="Grigg M."/>
            <person name="Lorenzi H."/>
            <person name="Galac M."/>
        </authorList>
    </citation>
    <scope>NUCLEOTIDE SEQUENCE [LARGE SCALE GENOMIC DNA]</scope>
    <source>
        <strain evidence="2 3">EAF2021</strain>
    </source>
</reference>
<protein>
    <submittedName>
        <fullName evidence="2">Uncharacterized protein</fullName>
    </submittedName>
</protein>
<comment type="caution">
    <text evidence="2">The sequence shown here is derived from an EMBL/GenBank/DDBJ whole genome shotgun (WGS) entry which is preliminary data.</text>
</comment>
<gene>
    <name evidence="2" type="ORF">M9Y10_003292</name>
</gene>
<organism evidence="2 3">
    <name type="scientific">Tritrichomonas musculus</name>
    <dbReference type="NCBI Taxonomy" id="1915356"/>
    <lineage>
        <taxon>Eukaryota</taxon>
        <taxon>Metamonada</taxon>
        <taxon>Parabasalia</taxon>
        <taxon>Tritrichomonadida</taxon>
        <taxon>Tritrichomonadidae</taxon>
        <taxon>Tritrichomonas</taxon>
    </lineage>
</organism>
<evidence type="ECO:0000313" key="2">
    <source>
        <dbReference type="EMBL" id="KAK8880610.1"/>
    </source>
</evidence>
<dbReference type="Proteomes" id="UP001470230">
    <property type="component" value="Unassembled WGS sequence"/>
</dbReference>
<accession>A0ABR2JRU5</accession>
<dbReference type="EMBL" id="JAPFFF010000010">
    <property type="protein sequence ID" value="KAK8880610.1"/>
    <property type="molecule type" value="Genomic_DNA"/>
</dbReference>
<feature type="compositionally biased region" description="Polar residues" evidence="1">
    <location>
        <begin position="7"/>
        <end position="26"/>
    </location>
</feature>
<proteinExistence type="predicted"/>
<evidence type="ECO:0000256" key="1">
    <source>
        <dbReference type="SAM" id="MobiDB-lite"/>
    </source>
</evidence>
<feature type="region of interest" description="Disordered" evidence="1">
    <location>
        <begin position="1"/>
        <end position="26"/>
    </location>
</feature>
<keyword evidence="3" id="KW-1185">Reference proteome</keyword>
<sequence length="144" mass="16749">MHCSFYHESSTNKNTEHNFGSRSSQFAKGPHHWSNILSGVEYQSNLEKNYPGMRSGPCNSEYDRSFPYQRLRPIPQKPQSDLLLYSNTKTYKQTNAPKNGNSSIFCQKAPRNTSRGIHDEDRITTLSYSWYFSLKCKKVLAYFF</sequence>
<name>A0ABR2JRU5_9EUKA</name>